<comment type="caution">
    <text evidence="2">The sequence shown here is derived from an EMBL/GenBank/DDBJ whole genome shotgun (WGS) entry which is preliminary data.</text>
</comment>
<dbReference type="AlphaFoldDB" id="A0AAW2YUE3"/>
<dbReference type="SUPFAM" id="SSF101898">
    <property type="entry name" value="NHL repeat"/>
    <property type="match status" value="3"/>
</dbReference>
<dbReference type="SUPFAM" id="SSF50952">
    <property type="entry name" value="Soluble quinoprotein glucose dehydrogenase"/>
    <property type="match status" value="1"/>
</dbReference>
<dbReference type="InterPro" id="IPR011042">
    <property type="entry name" value="6-blade_b-propeller_TolB-like"/>
</dbReference>
<dbReference type="InterPro" id="IPR000033">
    <property type="entry name" value="LDLR_classB_rpt"/>
</dbReference>
<keyword evidence="3" id="KW-1185">Reference proteome</keyword>
<dbReference type="Proteomes" id="UP001431209">
    <property type="component" value="Unassembled WGS sequence"/>
</dbReference>
<reference evidence="2 3" key="1">
    <citation type="submission" date="2024-03" db="EMBL/GenBank/DDBJ databases">
        <title>The Acrasis kona genome and developmental transcriptomes reveal deep origins of eukaryotic multicellular pathways.</title>
        <authorList>
            <person name="Sheikh S."/>
            <person name="Fu C.-J."/>
            <person name="Brown M.W."/>
            <person name="Baldauf S.L."/>
        </authorList>
    </citation>
    <scope>NUCLEOTIDE SEQUENCE [LARGE SCALE GENOMIC DNA]</scope>
    <source>
        <strain evidence="2 3">ATCC MYA-3509</strain>
    </source>
</reference>
<evidence type="ECO:0000313" key="3">
    <source>
        <dbReference type="Proteomes" id="UP001431209"/>
    </source>
</evidence>
<protein>
    <submittedName>
        <fullName evidence="2">NHL repeat-containing protein</fullName>
    </submittedName>
</protein>
<dbReference type="PANTHER" id="PTHR46388">
    <property type="entry name" value="NHL REPEAT-CONTAINING PROTEIN 2"/>
    <property type="match status" value="1"/>
</dbReference>
<dbReference type="EMBL" id="JAOPGA020000683">
    <property type="protein sequence ID" value="KAL0480694.1"/>
    <property type="molecule type" value="Genomic_DNA"/>
</dbReference>
<accession>A0AAW2YUE3</accession>
<proteinExistence type="predicted"/>
<name>A0AAW2YUE3_9EUKA</name>
<keyword evidence="1" id="KW-0732">Signal</keyword>
<evidence type="ECO:0000313" key="2">
    <source>
        <dbReference type="EMBL" id="KAL0480694.1"/>
    </source>
</evidence>
<dbReference type="SMART" id="SM00135">
    <property type="entry name" value="LY"/>
    <property type="match status" value="9"/>
</dbReference>
<feature type="chain" id="PRO_5043441895" evidence="1">
    <location>
        <begin position="22"/>
        <end position="1073"/>
    </location>
</feature>
<dbReference type="PANTHER" id="PTHR46388:SF2">
    <property type="entry name" value="NHL REPEAT-CONTAINING PROTEIN 2"/>
    <property type="match status" value="1"/>
</dbReference>
<organism evidence="2 3">
    <name type="scientific">Acrasis kona</name>
    <dbReference type="NCBI Taxonomy" id="1008807"/>
    <lineage>
        <taxon>Eukaryota</taxon>
        <taxon>Discoba</taxon>
        <taxon>Heterolobosea</taxon>
        <taxon>Tetramitia</taxon>
        <taxon>Eutetramitia</taxon>
        <taxon>Acrasidae</taxon>
        <taxon>Acrasis</taxon>
    </lineage>
</organism>
<gene>
    <name evidence="2" type="ORF">AKO1_007029</name>
</gene>
<feature type="signal peptide" evidence="1">
    <location>
        <begin position="1"/>
        <end position="21"/>
    </location>
</feature>
<dbReference type="Gene3D" id="2.120.10.30">
    <property type="entry name" value="TolB, C-terminal domain"/>
    <property type="match status" value="7"/>
</dbReference>
<sequence length="1073" mass="116126">MLTVACRVYLCLLLLSTIAVALPQIDLLAGRNWNVNLNTLNINAQLSQPIGSAYDSVNNLLYVCDVDTNTVKVSNLLTNITSVFAGNGYSGDGGLATNAQLRNPYSCAIDNVNNLVYISDFGNNLIREVNRTSGMIRTVVGTGVGATSNDGTIATSANIQKPACLALDPKRNLLIFSEELLHTVRAWNRTSNKVFSIAGIATQSGYTGNGGNATSAKLCNPWGMYVDSNDTLWLTELCNHVVRTINLNTNIINVYAGGNGAGYFGDGGLAINAKFNTVCDVYLDEINKLLYLSDYQNYCVRVVNITTNIVTTIAGTGVSGYPLDGGLANQTTFGLTNRLSFDRSRNLMYVVDKSNQVVKAIDLKTNIVSTVVGGPVSYQGSASNIRNTGLIYGAKLDSARNLLYYSDFDKHVIRVIDLGTNNVRTVAGVGYYGLSADNVTALSPIKNPTGIAVDSARNLVYFNEWTNHIVRVLNMTSGTMSRVTGTGTCGYSGDNGPAILATICSPHSLVLDPVQSILYISFHNSHTIRAISLQTGIITLFAGTGVAGYNETGPATSTPLRTPGPMSIDFTNNLLYFVEFANNVVRVVNRATGVISRVAGTPSVYSYTGDGGRPLSSTFMQPFCVTFDPFNNLLYVCDLDANIIRSIDLTKNVINRIGGKLSTSTSTGDGDLLGRSTFNSPVYIEYDPIANKMYTCERFGVRVVTDNTIVNTVVGNWSIFSPATAYNTQPSGVQGVYLDERRKLLYVFDTADMVIRQVNLVTESMTVFAGRGIRGYTGDGYLATNATFSEPRHAQIDPNTNVMYVSEFANSVIRQIDLNTGIITTYAGNGAIGYTADGNKALNNPLNRPGGLALDLNLNVLYYTEEGPSHLLRYINRTNGNIYTVAGIYGQSGYSSTPVVANSSKLNYPWGVTIDYVNNLLYISELVGSVRFVNRTNGLLYAFAGTGVDGYSGDGGNALNAQMRSPCDTAVDYVRKRVYIADHNNLVLRMVNYVTNNISLLAGTPTMTGIGADYVPATSIKMGRPNRFALDANNSQLYWADYFTNSVKQLDLNTNKIRTIFDFMASLLIWLMT</sequence>
<evidence type="ECO:0000256" key="1">
    <source>
        <dbReference type="SAM" id="SignalP"/>
    </source>
</evidence>
<dbReference type="InterPro" id="IPR011041">
    <property type="entry name" value="Quinoprot_gluc/sorb_DH_b-prop"/>
</dbReference>